<evidence type="ECO:0000256" key="1">
    <source>
        <dbReference type="SAM" id="MobiDB-lite"/>
    </source>
</evidence>
<organism evidence="2 3">
    <name type="scientific">Meripilus lineatus</name>
    <dbReference type="NCBI Taxonomy" id="2056292"/>
    <lineage>
        <taxon>Eukaryota</taxon>
        <taxon>Fungi</taxon>
        <taxon>Dikarya</taxon>
        <taxon>Basidiomycota</taxon>
        <taxon>Agaricomycotina</taxon>
        <taxon>Agaricomycetes</taxon>
        <taxon>Polyporales</taxon>
        <taxon>Meripilaceae</taxon>
        <taxon>Meripilus</taxon>
    </lineage>
</organism>
<protein>
    <submittedName>
        <fullName evidence="2">Uncharacterized protein</fullName>
    </submittedName>
</protein>
<sequence length="290" mass="32488">MNRIVIGETSSNITSDDEQNRLRNGESQATQPEVSQMLEEVADINNDEGHPPVVGRKRRCIRPPLRFRDPGMTYQGRVPLPKHHSDQLPEPLPPIPPPDPPTQRLPRIILIVRDTIRTAFNIFGLMREYPHRPSYDPDAEVHAAILARKGSTPHNSEMDGSLPDVQQTPPWPYTNMTSWLFMSWLTNGKSSKSQGEAARLIELMKHDEFKFDELKKINVAREFNRLDQAAADRSKLKASEGGDEWQETSVEIEVPTGTKDSGGQSGSSLHRSFGGVITSACKCLESAKYP</sequence>
<gene>
    <name evidence="2" type="ORF">NLI96_g12821</name>
</gene>
<keyword evidence="3" id="KW-1185">Reference proteome</keyword>
<comment type="caution">
    <text evidence="2">The sequence shown here is derived from an EMBL/GenBank/DDBJ whole genome shotgun (WGS) entry which is preliminary data.</text>
</comment>
<proteinExistence type="predicted"/>
<name>A0AAD5UTV4_9APHY</name>
<feature type="region of interest" description="Disordered" evidence="1">
    <location>
        <begin position="1"/>
        <end position="35"/>
    </location>
</feature>
<evidence type="ECO:0000313" key="3">
    <source>
        <dbReference type="Proteomes" id="UP001212997"/>
    </source>
</evidence>
<dbReference type="Proteomes" id="UP001212997">
    <property type="component" value="Unassembled WGS sequence"/>
</dbReference>
<reference evidence="2" key="1">
    <citation type="submission" date="2022-07" db="EMBL/GenBank/DDBJ databases">
        <title>Genome Sequence of Physisporinus lineatus.</title>
        <authorList>
            <person name="Buettner E."/>
        </authorList>
    </citation>
    <scope>NUCLEOTIDE SEQUENCE</scope>
    <source>
        <strain evidence="2">VT162</strain>
    </source>
</reference>
<accession>A0AAD5UTV4</accession>
<feature type="compositionally biased region" description="Polar residues" evidence="1">
    <location>
        <begin position="25"/>
        <end position="34"/>
    </location>
</feature>
<evidence type="ECO:0000313" key="2">
    <source>
        <dbReference type="EMBL" id="KAJ3473790.1"/>
    </source>
</evidence>
<dbReference type="EMBL" id="JANAWD010001256">
    <property type="protein sequence ID" value="KAJ3473790.1"/>
    <property type="molecule type" value="Genomic_DNA"/>
</dbReference>
<dbReference type="AlphaFoldDB" id="A0AAD5UTV4"/>